<dbReference type="RefSeq" id="WP_230777830.1">
    <property type="nucleotide sequence ID" value="NZ_CP141221.1"/>
</dbReference>
<proteinExistence type="predicted"/>
<dbReference type="EMBL" id="JASZZN010000001">
    <property type="protein sequence ID" value="MDM4013905.1"/>
    <property type="molecule type" value="Genomic_DNA"/>
</dbReference>
<keyword evidence="1" id="KW-1133">Transmembrane helix</keyword>
<reference evidence="2 3" key="1">
    <citation type="submission" date="2023-06" db="EMBL/GenBank/DDBJ databases">
        <title>Roseiconus lacunae JC819 isolated from Gulf of Mannar region, Tamil Nadu.</title>
        <authorList>
            <person name="Pk S."/>
            <person name="Ch S."/>
            <person name="Ch V.R."/>
        </authorList>
    </citation>
    <scope>NUCLEOTIDE SEQUENCE [LARGE SCALE GENOMIC DNA]</scope>
    <source>
        <strain evidence="2 3">JC819</strain>
    </source>
</reference>
<organism evidence="2 3">
    <name type="scientific">Roseiconus lacunae</name>
    <dbReference type="NCBI Taxonomy" id="2605694"/>
    <lineage>
        <taxon>Bacteria</taxon>
        <taxon>Pseudomonadati</taxon>
        <taxon>Planctomycetota</taxon>
        <taxon>Planctomycetia</taxon>
        <taxon>Pirellulales</taxon>
        <taxon>Pirellulaceae</taxon>
        <taxon>Roseiconus</taxon>
    </lineage>
</organism>
<evidence type="ECO:0000313" key="3">
    <source>
        <dbReference type="Proteomes" id="UP001239462"/>
    </source>
</evidence>
<evidence type="ECO:0008006" key="4">
    <source>
        <dbReference type="Google" id="ProtNLM"/>
    </source>
</evidence>
<sequence length="272" mass="29324">MRDDARRAALTLLELVVVLAILAALTGVAVKSLEPIADQARYEATKKTLGHIRDAIVTLPPVRRGDGSLAVQGFVSDMGRLPRSLNELLVKPVNEADPTKNLFEFARGVDYGVQRIASSTDGLPCGWRGPYLQATTFTTGWGTDFIENTSNPDPQDASRFVLDAIHVVQPGTANVLAVPSEFDPTVSTTDNTLLDSAYVDVSVMFGTPPMGAVSLYIPDANSGTLKRLTEDGTSTTTLKVFLDVPVGVRLIEESSTYKYVDVTRGMPPVHFN</sequence>
<evidence type="ECO:0000256" key="1">
    <source>
        <dbReference type="SAM" id="Phobius"/>
    </source>
</evidence>
<protein>
    <recommendedName>
        <fullName evidence="4">Type II secretion system protein</fullName>
    </recommendedName>
</protein>
<feature type="transmembrane region" description="Helical" evidence="1">
    <location>
        <begin position="12"/>
        <end position="30"/>
    </location>
</feature>
<accession>A0ABT7PBN6</accession>
<name>A0ABT7PBN6_9BACT</name>
<gene>
    <name evidence="2" type="ORF">QTN89_00590</name>
</gene>
<comment type="caution">
    <text evidence="2">The sequence shown here is derived from an EMBL/GenBank/DDBJ whole genome shotgun (WGS) entry which is preliminary data.</text>
</comment>
<dbReference type="Proteomes" id="UP001239462">
    <property type="component" value="Unassembled WGS sequence"/>
</dbReference>
<keyword evidence="1" id="KW-0472">Membrane</keyword>
<dbReference type="InterPro" id="IPR045584">
    <property type="entry name" value="Pilin-like"/>
</dbReference>
<keyword evidence="3" id="KW-1185">Reference proteome</keyword>
<evidence type="ECO:0000313" key="2">
    <source>
        <dbReference type="EMBL" id="MDM4013905.1"/>
    </source>
</evidence>
<keyword evidence="1" id="KW-0812">Transmembrane</keyword>
<dbReference type="SUPFAM" id="SSF54523">
    <property type="entry name" value="Pili subunits"/>
    <property type="match status" value="1"/>
</dbReference>